<dbReference type="GO" id="GO:0016705">
    <property type="term" value="F:oxidoreductase activity, acting on paired donors, with incorporation or reduction of molecular oxygen"/>
    <property type="evidence" value="ECO:0007669"/>
    <property type="project" value="InterPro"/>
</dbReference>
<name>A0A6J6UCP8_9ZZZZ</name>
<organism evidence="1">
    <name type="scientific">freshwater metagenome</name>
    <dbReference type="NCBI Taxonomy" id="449393"/>
    <lineage>
        <taxon>unclassified sequences</taxon>
        <taxon>metagenomes</taxon>
        <taxon>ecological metagenomes</taxon>
    </lineage>
</organism>
<sequence length="114" mass="12204">MIAAVNVVVADTESAAADQLLQATRLRVARFLVPDLELSDEDVDALIASPQGRQLTSMMRYTASGSPQQVGEYLHDFAKHAHADELIVAHAAPEIETRLRSVDLLAQVAGLVAA</sequence>
<evidence type="ECO:0000313" key="1">
    <source>
        <dbReference type="EMBL" id="CAB4756289.1"/>
    </source>
</evidence>
<protein>
    <submittedName>
        <fullName evidence="1">Unannotated protein</fullName>
    </submittedName>
</protein>
<dbReference type="EMBL" id="CAEZYU010000113">
    <property type="protein sequence ID" value="CAB4756289.1"/>
    <property type="molecule type" value="Genomic_DNA"/>
</dbReference>
<dbReference type="InterPro" id="IPR036661">
    <property type="entry name" value="Luciferase-like_sf"/>
</dbReference>
<gene>
    <name evidence="1" type="ORF">UFOPK2766_01935</name>
</gene>
<dbReference type="Gene3D" id="3.20.20.30">
    <property type="entry name" value="Luciferase-like domain"/>
    <property type="match status" value="1"/>
</dbReference>
<proteinExistence type="predicted"/>
<dbReference type="AlphaFoldDB" id="A0A6J6UCP8"/>
<accession>A0A6J6UCP8</accession>
<reference evidence="1" key="1">
    <citation type="submission" date="2020-05" db="EMBL/GenBank/DDBJ databases">
        <authorList>
            <person name="Chiriac C."/>
            <person name="Salcher M."/>
            <person name="Ghai R."/>
            <person name="Kavagutti S V."/>
        </authorList>
    </citation>
    <scope>NUCLEOTIDE SEQUENCE</scope>
</reference>
<dbReference type="SUPFAM" id="SSF51679">
    <property type="entry name" value="Bacterial luciferase-like"/>
    <property type="match status" value="1"/>
</dbReference>